<dbReference type="InterPro" id="IPR036641">
    <property type="entry name" value="HPT_dom_sf"/>
</dbReference>
<gene>
    <name evidence="4" type="ORF">Aconfl_11950</name>
</gene>
<keyword evidence="1" id="KW-0597">Phosphoprotein</keyword>
<evidence type="ECO:0000256" key="1">
    <source>
        <dbReference type="PROSITE-ProRule" id="PRU00110"/>
    </source>
</evidence>
<dbReference type="InterPro" id="IPR008207">
    <property type="entry name" value="Sig_transdc_His_kin_Hpt_dom"/>
</dbReference>
<proteinExistence type="predicted"/>
<dbReference type="EMBL" id="BTPD01000003">
    <property type="protein sequence ID" value="GMQ28552.1"/>
    <property type="molecule type" value="Genomic_DNA"/>
</dbReference>
<evidence type="ECO:0000313" key="4">
    <source>
        <dbReference type="EMBL" id="GMQ28552.1"/>
    </source>
</evidence>
<protein>
    <recommendedName>
        <fullName evidence="3">HPt domain-containing protein</fullName>
    </recommendedName>
</protein>
<feature type="domain" description="HPt" evidence="3">
    <location>
        <begin position="18"/>
        <end position="111"/>
    </location>
</feature>
<dbReference type="PROSITE" id="PS50894">
    <property type="entry name" value="HPT"/>
    <property type="match status" value="1"/>
</dbReference>
<evidence type="ECO:0000313" key="5">
    <source>
        <dbReference type="Proteomes" id="UP001338309"/>
    </source>
</evidence>
<dbReference type="SUPFAM" id="SSF47226">
    <property type="entry name" value="Histidine-containing phosphotransfer domain, HPT domain"/>
    <property type="match status" value="1"/>
</dbReference>
<comment type="caution">
    <text evidence="4">The sequence shown here is derived from an EMBL/GenBank/DDBJ whole genome shotgun (WGS) entry which is preliminary data.</text>
</comment>
<reference evidence="4 5" key="1">
    <citation type="submission" date="2023-08" db="EMBL/GenBank/DDBJ databases">
        <title>Draft genome sequence of Algoriphagus confluentis.</title>
        <authorList>
            <person name="Takatani N."/>
            <person name="Hosokawa M."/>
            <person name="Sawabe T."/>
        </authorList>
    </citation>
    <scope>NUCLEOTIDE SEQUENCE [LARGE SCALE GENOMIC DNA]</scope>
    <source>
        <strain evidence="4 5">NBRC 111222</strain>
    </source>
</reference>
<feature type="modified residue" description="Phosphohistidine" evidence="1">
    <location>
        <position position="57"/>
    </location>
</feature>
<dbReference type="RefSeq" id="WP_338223301.1">
    <property type="nucleotide sequence ID" value="NZ_BTPD01000003.1"/>
</dbReference>
<accession>A0ABQ6PP07</accession>
<evidence type="ECO:0000259" key="3">
    <source>
        <dbReference type="PROSITE" id="PS50894"/>
    </source>
</evidence>
<keyword evidence="5" id="KW-1185">Reference proteome</keyword>
<feature type="coiled-coil region" evidence="2">
    <location>
        <begin position="68"/>
        <end position="109"/>
    </location>
</feature>
<organism evidence="4 5">
    <name type="scientific">Algoriphagus confluentis</name>
    <dbReference type="NCBI Taxonomy" id="1697556"/>
    <lineage>
        <taxon>Bacteria</taxon>
        <taxon>Pseudomonadati</taxon>
        <taxon>Bacteroidota</taxon>
        <taxon>Cytophagia</taxon>
        <taxon>Cytophagales</taxon>
        <taxon>Cyclobacteriaceae</taxon>
        <taxon>Algoriphagus</taxon>
    </lineage>
</organism>
<evidence type="ECO:0000256" key="2">
    <source>
        <dbReference type="SAM" id="Coils"/>
    </source>
</evidence>
<dbReference type="Proteomes" id="UP001338309">
    <property type="component" value="Unassembled WGS sequence"/>
</dbReference>
<name>A0ABQ6PP07_9BACT</name>
<sequence>MYQLISEQAIYQYFGDDDPEMIREMIQIILDTNIKELKELHIFYSTGDLDTIKKRCHKAKPSMSYIGALKTRKTLEQIEAELQNSKELNDSLQEQLSIIESELSSFLQRLD</sequence>
<dbReference type="Gene3D" id="1.20.120.160">
    <property type="entry name" value="HPT domain"/>
    <property type="match status" value="1"/>
</dbReference>
<keyword evidence="2" id="KW-0175">Coiled coil</keyword>